<dbReference type="EMBL" id="WUUT01000006">
    <property type="protein sequence ID" value="MXR52919.1"/>
    <property type="molecule type" value="Genomic_DNA"/>
</dbReference>
<reference evidence="6 7" key="1">
    <citation type="submission" date="2019-12" db="EMBL/GenBank/DDBJ databases">
        <title>Isolation and characterization of three novel carbon monoxide-oxidizing members of Halobacteria from salione crusts and soils.</title>
        <authorList>
            <person name="Myers M.R."/>
            <person name="King G.M."/>
        </authorList>
    </citation>
    <scope>NUCLEOTIDE SEQUENCE [LARGE SCALE GENOMIC DNA]</scope>
    <source>
        <strain evidence="6 7">WSH3</strain>
    </source>
</reference>
<dbReference type="Gene3D" id="3.40.605.10">
    <property type="entry name" value="Aldehyde Dehydrogenase, Chain A, domain 1"/>
    <property type="match status" value="1"/>
</dbReference>
<dbReference type="Proteomes" id="UP000466535">
    <property type="component" value="Unassembled WGS sequence"/>
</dbReference>
<name>A0A6B0TI83_9EURY</name>
<organism evidence="6 7">
    <name type="scientific">Halovenus carboxidivorans</name>
    <dbReference type="NCBI Taxonomy" id="2692199"/>
    <lineage>
        <taxon>Archaea</taxon>
        <taxon>Methanobacteriati</taxon>
        <taxon>Methanobacteriota</taxon>
        <taxon>Stenosarchaea group</taxon>
        <taxon>Halobacteria</taxon>
        <taxon>Halobacteriales</taxon>
        <taxon>Haloarculaceae</taxon>
        <taxon>Halovenus</taxon>
    </lineage>
</organism>
<dbReference type="Gene3D" id="3.40.309.10">
    <property type="entry name" value="Aldehyde Dehydrogenase, Chain A, domain 2"/>
    <property type="match status" value="1"/>
</dbReference>
<dbReference type="InterPro" id="IPR012394">
    <property type="entry name" value="Aldehyde_DH_NAD(P)"/>
</dbReference>
<dbReference type="FunFam" id="3.40.309.10:FF:000009">
    <property type="entry name" value="Aldehyde dehydrogenase A"/>
    <property type="match status" value="1"/>
</dbReference>
<comment type="caution">
    <text evidence="6">The sequence shown here is derived from an EMBL/GenBank/DDBJ whole genome shotgun (WGS) entry which is preliminary data.</text>
</comment>
<dbReference type="PROSITE" id="PS00687">
    <property type="entry name" value="ALDEHYDE_DEHYDR_GLU"/>
    <property type="match status" value="1"/>
</dbReference>
<evidence type="ECO:0000256" key="3">
    <source>
        <dbReference type="PROSITE-ProRule" id="PRU10007"/>
    </source>
</evidence>
<dbReference type="SUPFAM" id="SSF53720">
    <property type="entry name" value="ALDH-like"/>
    <property type="match status" value="1"/>
</dbReference>
<evidence type="ECO:0000259" key="5">
    <source>
        <dbReference type="Pfam" id="PF00171"/>
    </source>
</evidence>
<dbReference type="RefSeq" id="WP_159765045.1">
    <property type="nucleotide sequence ID" value="NZ_WUUT01000006.1"/>
</dbReference>
<keyword evidence="7" id="KW-1185">Reference proteome</keyword>
<protein>
    <submittedName>
        <fullName evidence="6">Aldehyde dehydrogenase family protein</fullName>
    </submittedName>
</protein>
<dbReference type="AlphaFoldDB" id="A0A6B0TI83"/>
<dbReference type="GO" id="GO:0016620">
    <property type="term" value="F:oxidoreductase activity, acting on the aldehyde or oxo group of donors, NAD or NADP as acceptor"/>
    <property type="evidence" value="ECO:0007669"/>
    <property type="project" value="InterPro"/>
</dbReference>
<keyword evidence="2 4" id="KW-0560">Oxidoreductase</keyword>
<evidence type="ECO:0000313" key="6">
    <source>
        <dbReference type="EMBL" id="MXR52919.1"/>
    </source>
</evidence>
<feature type="domain" description="Aldehyde dehydrogenase" evidence="5">
    <location>
        <begin position="37"/>
        <end position="493"/>
    </location>
</feature>
<comment type="similarity">
    <text evidence="1 4">Belongs to the aldehyde dehydrogenase family.</text>
</comment>
<evidence type="ECO:0000256" key="2">
    <source>
        <dbReference type="ARBA" id="ARBA00023002"/>
    </source>
</evidence>
<sequence>MAPQAVPESVLAETAWNERRLYALARRIGPSGADHQLTIPVTAPAHDETIAEIPDLDEAAVDRAVEQTREATERWQEYSLDERADVLAEFADLAADNRGELLDLVQLETGKSRGHALEETIDVPQNADYYANNGAEMIDNESRASGIPLATSAEVQYDPKGVVGVISPWNYPLVLSFADAIPAPLAGNGVVLKPDEKTPFTALRLAELLEEAGLPEGVVSVVTGDGATVGSAVIERVDYLTFTGSSETGRIVAEQAGRNLIDCSLELSGKNPMVVLDDADVDEAVRGAIQGSFTNAGQLCLASERIYVHEAIYDEFLAEFVERTEALTLGADFEFDADVGSLIDADQLDRVESHVADAVDSGATVHTGGEARPEIGPYFYEPTILTDVPDSSLPACEETFGPVAVVESVDSTEQAIEKANDSDHGLNASVWSSDRDRATEIARQIESGTVCINDPFLVGWASYDAPMGGVKDSGIGRRHGPEGLKRYTEPKTIATSAVGPLGPVPGIPDEIFARGFSALSNIQRRLNQWRR</sequence>
<dbReference type="InterPro" id="IPR016161">
    <property type="entry name" value="Ald_DH/histidinol_DH"/>
</dbReference>
<evidence type="ECO:0000256" key="4">
    <source>
        <dbReference type="RuleBase" id="RU003345"/>
    </source>
</evidence>
<dbReference type="InterPro" id="IPR016163">
    <property type="entry name" value="Ald_DH_C"/>
</dbReference>
<feature type="active site" evidence="3">
    <location>
        <position position="266"/>
    </location>
</feature>
<evidence type="ECO:0000256" key="1">
    <source>
        <dbReference type="ARBA" id="ARBA00009986"/>
    </source>
</evidence>
<dbReference type="InterPro" id="IPR029510">
    <property type="entry name" value="Ald_DH_CS_GLU"/>
</dbReference>
<evidence type="ECO:0000313" key="7">
    <source>
        <dbReference type="Proteomes" id="UP000466535"/>
    </source>
</evidence>
<gene>
    <name evidence="6" type="ORF">GRX03_15070</name>
</gene>
<dbReference type="OrthoDB" id="6342at2157"/>
<dbReference type="PANTHER" id="PTHR11699">
    <property type="entry name" value="ALDEHYDE DEHYDROGENASE-RELATED"/>
    <property type="match status" value="1"/>
</dbReference>
<dbReference type="GO" id="GO:0006081">
    <property type="term" value="P:aldehyde metabolic process"/>
    <property type="evidence" value="ECO:0007669"/>
    <property type="project" value="InterPro"/>
</dbReference>
<proteinExistence type="inferred from homology"/>
<dbReference type="PIRSF" id="PIRSF036492">
    <property type="entry name" value="ALDH"/>
    <property type="match status" value="1"/>
</dbReference>
<dbReference type="InterPro" id="IPR015590">
    <property type="entry name" value="Aldehyde_DH_dom"/>
</dbReference>
<dbReference type="Pfam" id="PF00171">
    <property type="entry name" value="Aldedh"/>
    <property type="match status" value="1"/>
</dbReference>
<dbReference type="NCBIfam" id="NF006916">
    <property type="entry name" value="PRK09407.1"/>
    <property type="match status" value="1"/>
</dbReference>
<accession>A0A6B0TI83</accession>
<dbReference type="InterPro" id="IPR016162">
    <property type="entry name" value="Ald_DH_N"/>
</dbReference>